<dbReference type="AlphaFoldDB" id="A0A0D9Y7C5"/>
<sequence>MECLTAPPARAHSPHHGHYSYDFDAGVMSEEEGPTAFPPTAVAALPSLLRWCCFGEDEAVAIARRQRAPLLPWQALRQRAPLPLLSPRQIWRWQGENELADVGQQQRRGKEAGAVRGWVGDERQHGLGDDDGLGGTGITMRLGVRSSATTIFPSSRGGGLAGDRCCLALAHALSQRVA</sequence>
<reference evidence="1" key="3">
    <citation type="submission" date="2018-05" db="EMBL/GenBank/DDBJ databases">
        <title>OgluRS3 (Oryza glumaepatula Reference Sequence Version 3).</title>
        <authorList>
            <person name="Zhang J."/>
            <person name="Kudrna D."/>
            <person name="Lee S."/>
            <person name="Talag J."/>
            <person name="Welchert J."/>
            <person name="Wing R.A."/>
        </authorList>
    </citation>
    <scope>NUCLEOTIDE SEQUENCE [LARGE SCALE GENOMIC DNA]</scope>
</reference>
<dbReference type="Gramene" id="OGLUM01G14370.1">
    <property type="protein sequence ID" value="OGLUM01G14370.1"/>
    <property type="gene ID" value="OGLUM01G14370"/>
</dbReference>
<evidence type="ECO:0000313" key="2">
    <source>
        <dbReference type="Proteomes" id="UP000026961"/>
    </source>
</evidence>
<dbReference type="EnsemblPlants" id="OGLUM01G14370.1">
    <property type="protein sequence ID" value="OGLUM01G14370.1"/>
    <property type="gene ID" value="OGLUM01G14370"/>
</dbReference>
<name>A0A0D9Y7C5_9ORYZ</name>
<dbReference type="Proteomes" id="UP000026961">
    <property type="component" value="Chromosome 1"/>
</dbReference>
<protein>
    <submittedName>
        <fullName evidence="1">Uncharacterized protein</fullName>
    </submittedName>
</protein>
<organism evidence="1">
    <name type="scientific">Oryza glumipatula</name>
    <dbReference type="NCBI Taxonomy" id="40148"/>
    <lineage>
        <taxon>Eukaryota</taxon>
        <taxon>Viridiplantae</taxon>
        <taxon>Streptophyta</taxon>
        <taxon>Embryophyta</taxon>
        <taxon>Tracheophyta</taxon>
        <taxon>Spermatophyta</taxon>
        <taxon>Magnoliopsida</taxon>
        <taxon>Liliopsida</taxon>
        <taxon>Poales</taxon>
        <taxon>Poaceae</taxon>
        <taxon>BOP clade</taxon>
        <taxon>Oryzoideae</taxon>
        <taxon>Oryzeae</taxon>
        <taxon>Oryzinae</taxon>
        <taxon>Oryza</taxon>
    </lineage>
</organism>
<evidence type="ECO:0000313" key="1">
    <source>
        <dbReference type="EnsemblPlants" id="OGLUM01G14370.1"/>
    </source>
</evidence>
<keyword evidence="2" id="KW-1185">Reference proteome</keyword>
<accession>A0A0D9Y7C5</accession>
<reference evidence="1" key="1">
    <citation type="submission" date="2013-08" db="EMBL/GenBank/DDBJ databases">
        <title>Oryza genome evolution.</title>
        <authorList>
            <person name="Wing R.A."/>
            <person name="Panaud O."/>
            <person name="Oliveira A.C."/>
        </authorList>
    </citation>
    <scope>NUCLEOTIDE SEQUENCE</scope>
</reference>
<proteinExistence type="predicted"/>
<dbReference type="HOGENOM" id="CLU_1512848_0_0_1"/>
<reference evidence="1" key="2">
    <citation type="submission" date="2015-04" db="UniProtKB">
        <authorList>
            <consortium name="EnsemblPlants"/>
        </authorList>
    </citation>
    <scope>IDENTIFICATION</scope>
</reference>